<sequence>MSTQNHKHITEKTLAWLNTTHESNKLSTQTNPNIFVLDRSRSSFSESLLTPGSRADIANPFFAPAGSLATARYLQAANNNASSGSAPTSLQDGLQTCVNMARTRSGWNPNDPPTAANPHTTGDYEHFISFTKEISRIPFLTLESASSSLVMQQSHNADDLINSFANGFHGLETADIEETKRGLKELVKAALSECEKTNRESFFNQHTLQQKDDTAIYLIYSSTFSIVATDQKGTINFQSSYLLTQSKYTLSNATWDRIKDLFYDQQKTDTNTWLNGMKTLPRAGSTARATCLEGQ</sequence>
<evidence type="ECO:0000313" key="1">
    <source>
        <dbReference type="EMBL" id="ASU92577.1"/>
    </source>
</evidence>
<dbReference type="EMBL" id="KY982920">
    <property type="protein sequence ID" value="ASU92577.1"/>
    <property type="molecule type" value="Genomic_DNA"/>
</dbReference>
<protein>
    <submittedName>
        <fullName evidence="1">PIP-47Fa</fullName>
    </submittedName>
</protein>
<name>A0A286R030_9PSED</name>
<proteinExistence type="predicted"/>
<organism evidence="1">
    <name type="scientific">Pseudomonas chlororaphis</name>
    <dbReference type="NCBI Taxonomy" id="587753"/>
    <lineage>
        <taxon>Bacteria</taxon>
        <taxon>Pseudomonadati</taxon>
        <taxon>Pseudomonadota</taxon>
        <taxon>Gammaproteobacteria</taxon>
        <taxon>Pseudomonadales</taxon>
        <taxon>Pseudomonadaceae</taxon>
        <taxon>Pseudomonas</taxon>
    </lineage>
</organism>
<reference evidence="1" key="2">
    <citation type="submission" date="2017-04" db="EMBL/GenBank/DDBJ databases">
        <authorList>
            <person name="Afonso C.L."/>
            <person name="Miller P.J."/>
            <person name="Scott M.A."/>
            <person name="Spackman E."/>
            <person name="Goraichik I."/>
            <person name="Dimitrov K.M."/>
            <person name="Suarez D.L."/>
            <person name="Swayne D.E."/>
        </authorList>
    </citation>
    <scope>NUCLEOTIDE SEQUENCE</scope>
    <source>
        <strain evidence="1">DuPont Pioneer SSP459B9-3</strain>
    </source>
</reference>
<reference evidence="1" key="1">
    <citation type="journal article" date="2017" name="Plant Biotechnol. J.">
        <title>A Selective Insecticidal Protein from Pseudomonas mosselii for Corn Rootworm Control.</title>
        <authorList>
            <person name="Wei J.Z."/>
            <person name="O'Rear J."/>
            <person name="Schellenberger U."/>
            <person name="Rosen B.A."/>
            <person name="Park Y.J."/>
            <person name="McDonald M.J."/>
            <person name="Zhu G."/>
            <person name="Xie W."/>
            <person name="Kassa A."/>
            <person name="Procyk L."/>
            <person name="Nelson M."/>
            <person name="Perez Ortega C."/>
            <person name="Zhao J.Z."/>
            <person name="Yalpani N."/>
            <person name="Crane V.C."/>
            <person name="Diehn S.H."/>
            <person name="Sandahl G.A."/>
            <person name="Lu A.L."/>
            <person name="Wu G."/>
            <person name="Liu L."/>
        </authorList>
    </citation>
    <scope>NUCLEOTIDE SEQUENCE</scope>
    <source>
        <strain evidence="1">DuPont Pioneer SSP459B9-3</strain>
    </source>
</reference>
<accession>A0A286R030</accession>
<dbReference type="AlphaFoldDB" id="A0A286R030"/>